<evidence type="ECO:0008006" key="4">
    <source>
        <dbReference type="Google" id="ProtNLM"/>
    </source>
</evidence>
<dbReference type="Proteomes" id="UP001331936">
    <property type="component" value="Unassembled WGS sequence"/>
</dbReference>
<organism evidence="2 3">
    <name type="scientific">Rhodococcus chondri</name>
    <dbReference type="NCBI Taxonomy" id="3065941"/>
    <lineage>
        <taxon>Bacteria</taxon>
        <taxon>Bacillati</taxon>
        <taxon>Actinomycetota</taxon>
        <taxon>Actinomycetes</taxon>
        <taxon>Mycobacteriales</taxon>
        <taxon>Nocardiaceae</taxon>
        <taxon>Rhodococcus</taxon>
    </lineage>
</organism>
<sequence length="131" mass="14232">MSEPRRAVTGLPRVSTTNPGSARPVTGDLSGLQAKNRSVAPAQQQVDRPAEPAEKKQSNKAVTVYISPDVYTQARLAFNATRTAEADRNWSHFVEKAIAEESRRRAALHNEGESFEGIDGPLSPGRPLSDH</sequence>
<comment type="caution">
    <text evidence="2">The sequence shown here is derived from an EMBL/GenBank/DDBJ whole genome shotgun (WGS) entry which is preliminary data.</text>
</comment>
<keyword evidence="3" id="KW-1185">Reference proteome</keyword>
<feature type="region of interest" description="Disordered" evidence="1">
    <location>
        <begin position="105"/>
        <end position="131"/>
    </location>
</feature>
<evidence type="ECO:0000313" key="2">
    <source>
        <dbReference type="EMBL" id="MEE2033375.1"/>
    </source>
</evidence>
<dbReference type="RefSeq" id="WP_330152780.1">
    <property type="nucleotide sequence ID" value="NZ_JAUZMZ010000080.1"/>
</dbReference>
<accession>A0ABU7JTM8</accession>
<dbReference type="EMBL" id="JAUZMZ010000080">
    <property type="protein sequence ID" value="MEE2033375.1"/>
    <property type="molecule type" value="Genomic_DNA"/>
</dbReference>
<reference evidence="2 3" key="1">
    <citation type="submission" date="2023-08" db="EMBL/GenBank/DDBJ databases">
        <authorList>
            <person name="Girao M."/>
            <person name="Carvalho M.F."/>
        </authorList>
    </citation>
    <scope>NUCLEOTIDE SEQUENCE [LARGE SCALE GENOMIC DNA]</scope>
    <source>
        <strain evidence="2 3">CC-R104</strain>
    </source>
</reference>
<protein>
    <recommendedName>
        <fullName evidence="4">Centromere-binding protein ParB C-terminal domain-containing protein</fullName>
    </recommendedName>
</protein>
<proteinExistence type="predicted"/>
<name>A0ABU7JTM8_9NOCA</name>
<evidence type="ECO:0000313" key="3">
    <source>
        <dbReference type="Proteomes" id="UP001331936"/>
    </source>
</evidence>
<dbReference type="Gene3D" id="6.10.180.30">
    <property type="match status" value="1"/>
</dbReference>
<evidence type="ECO:0000256" key="1">
    <source>
        <dbReference type="SAM" id="MobiDB-lite"/>
    </source>
</evidence>
<feature type="compositionally biased region" description="Polar residues" evidence="1">
    <location>
        <begin position="33"/>
        <end position="46"/>
    </location>
</feature>
<feature type="region of interest" description="Disordered" evidence="1">
    <location>
        <begin position="1"/>
        <end position="59"/>
    </location>
</feature>
<feature type="compositionally biased region" description="Basic and acidic residues" evidence="1">
    <location>
        <begin position="48"/>
        <end position="57"/>
    </location>
</feature>
<gene>
    <name evidence="2" type="ORF">Q8814_14835</name>
</gene>